<dbReference type="InterPro" id="IPR039564">
    <property type="entry name" value="Peptidase_C39-like"/>
</dbReference>
<proteinExistence type="predicted"/>
<keyword evidence="3" id="KW-1185">Reference proteome</keyword>
<feature type="domain" description="Peptidase C39-like" evidence="1">
    <location>
        <begin position="275"/>
        <end position="408"/>
    </location>
</feature>
<dbReference type="Pfam" id="PF13529">
    <property type="entry name" value="Peptidase_C39_2"/>
    <property type="match status" value="1"/>
</dbReference>
<dbReference type="InterPro" id="IPR006637">
    <property type="entry name" value="ChW"/>
</dbReference>
<dbReference type="SMART" id="SM00728">
    <property type="entry name" value="ChW"/>
    <property type="match status" value="4"/>
</dbReference>
<comment type="caution">
    <text evidence="2">The sequence shown here is derived from an EMBL/GenBank/DDBJ whole genome shotgun (WGS) entry which is preliminary data.</text>
</comment>
<name>A0A3N0I371_9FIRM</name>
<reference evidence="2 3" key="1">
    <citation type="submission" date="2018-11" db="EMBL/GenBank/DDBJ databases">
        <title>Clostridium sp. nov., a member of the family Erysipelotrichaceae isolated from pig faeces.</title>
        <authorList>
            <person name="Chang Y.-H."/>
        </authorList>
    </citation>
    <scope>NUCLEOTIDE SEQUENCE [LARGE SCALE GENOMIC DNA]</scope>
    <source>
        <strain evidence="2 3">YH-panp20</strain>
    </source>
</reference>
<sequence length="440" mass="49239">MRIRLLGDLANTYNVIYRTHVQNYGWLKWVMNDTISGTTGQSLRIEAIEILLAKKDAEVATGNDVVYDAHVQNIGWQSKVQDGQIAGTTGQSKRVEALHVYLQNQTVAGQIIYQAHVAGLGWQNWISDANMAGTTGQSRQIEAIRLKLDGAISIMYDIYYRVHVQDYGWLAWTTSGQASGTTGLSKRIEAFEILMVAREQEKPFNNSTISFIDHKKTIDYINTKTGINFVNDGNSQIVSRGNGIMVCHVYRYGDKVYAINSSGIVTSNWKYEPTSVRYMSQLDGRWAYRYYGGLNIAQSGCVGTVSAMILDTLLNVNFTPVDTCNYYWNRGYYNHREPGTSADGIPALMNEYGLSIQNHMTYNSLVAALKSGALIAADIHSMQYGVGAQHEILLKGYSNGNTYVYDPYYGSLNGWANLQNIWNHRSYWETRGGGPFFAIS</sequence>
<organism evidence="2 3">
    <name type="scientific">Absicoccus porci</name>
    <dbReference type="NCBI Taxonomy" id="2486576"/>
    <lineage>
        <taxon>Bacteria</taxon>
        <taxon>Bacillati</taxon>
        <taxon>Bacillota</taxon>
        <taxon>Erysipelotrichia</taxon>
        <taxon>Erysipelotrichales</taxon>
        <taxon>Erysipelotrichaceae</taxon>
        <taxon>Absicoccus</taxon>
    </lineage>
</organism>
<accession>A0A3N0I371</accession>
<dbReference type="Pfam" id="PF07538">
    <property type="entry name" value="ChW"/>
    <property type="match status" value="4"/>
</dbReference>
<dbReference type="OrthoDB" id="3186156at2"/>
<dbReference type="Proteomes" id="UP000276568">
    <property type="component" value="Unassembled WGS sequence"/>
</dbReference>
<evidence type="ECO:0000259" key="1">
    <source>
        <dbReference type="Pfam" id="PF13529"/>
    </source>
</evidence>
<gene>
    <name evidence="2" type="ORF">EDX97_02065</name>
</gene>
<protein>
    <recommendedName>
        <fullName evidence="1">Peptidase C39-like domain-containing protein</fullName>
    </recommendedName>
</protein>
<evidence type="ECO:0000313" key="2">
    <source>
        <dbReference type="EMBL" id="RNM31368.1"/>
    </source>
</evidence>
<dbReference type="AlphaFoldDB" id="A0A3N0I371"/>
<evidence type="ECO:0000313" key="3">
    <source>
        <dbReference type="Proteomes" id="UP000276568"/>
    </source>
</evidence>
<dbReference type="RefSeq" id="WP_128519527.1">
    <property type="nucleotide sequence ID" value="NZ_RJQC01000001.1"/>
</dbReference>
<dbReference type="SUPFAM" id="SSF69360">
    <property type="entry name" value="Cell wall binding repeat"/>
    <property type="match status" value="1"/>
</dbReference>
<dbReference type="EMBL" id="RJQC01000001">
    <property type="protein sequence ID" value="RNM31368.1"/>
    <property type="molecule type" value="Genomic_DNA"/>
</dbReference>